<keyword evidence="13" id="KW-1185">Reference proteome</keyword>
<evidence type="ECO:0000256" key="8">
    <source>
        <dbReference type="ARBA" id="ARBA00023180"/>
    </source>
</evidence>
<dbReference type="GO" id="GO:0015276">
    <property type="term" value="F:ligand-gated monoatomic ion channel activity"/>
    <property type="evidence" value="ECO:0007669"/>
    <property type="project" value="InterPro"/>
</dbReference>
<proteinExistence type="inferred from homology"/>
<dbReference type="Proteomes" id="UP001153954">
    <property type="component" value="Unassembled WGS sequence"/>
</dbReference>
<dbReference type="InterPro" id="IPR057074">
    <property type="entry name" value="IR75A_N"/>
</dbReference>
<feature type="transmembrane region" description="Helical" evidence="9">
    <location>
        <begin position="948"/>
        <end position="972"/>
    </location>
</feature>
<accession>A0AAU9V5E1</accession>
<protein>
    <submittedName>
        <fullName evidence="12">Uncharacterized protein</fullName>
    </submittedName>
</protein>
<dbReference type="GO" id="GO:0050906">
    <property type="term" value="P:detection of stimulus involved in sensory perception"/>
    <property type="evidence" value="ECO:0007669"/>
    <property type="project" value="UniProtKB-ARBA"/>
</dbReference>
<dbReference type="InterPro" id="IPR052192">
    <property type="entry name" value="Insect_Ionotropic_Sensory_Rcpt"/>
</dbReference>
<feature type="transmembrane region" description="Helical" evidence="9">
    <location>
        <begin position="881"/>
        <end position="901"/>
    </location>
</feature>
<evidence type="ECO:0000256" key="3">
    <source>
        <dbReference type="ARBA" id="ARBA00022475"/>
    </source>
</evidence>
<dbReference type="PANTHER" id="PTHR42643">
    <property type="entry name" value="IONOTROPIC RECEPTOR 20A-RELATED"/>
    <property type="match status" value="1"/>
</dbReference>
<evidence type="ECO:0000256" key="5">
    <source>
        <dbReference type="ARBA" id="ARBA00022989"/>
    </source>
</evidence>
<comment type="similarity">
    <text evidence="2">Belongs to the glutamate-gated ion channel (TC 1.A.10.1) family.</text>
</comment>
<sequence length="1170" mass="135007">MEKVNFVPLILFLRYSFCLTASFNANLLASVIADLEKPSAVIAVTCWSLSAKVRLYSVLAGKNGDQQNRVEFKTPDDVRLNFVQKQHILFLADLNCPDVVNSFKKYDNAKMFRSPFRWIIIDKYRNKSENRSRIPDTVTDINILIDSEVLIIRQIENGFHELYYVYKIGPATEWRTEIFGYWDKNGGLQKTDNHTKVTSLRRINLDGYELKICYVLTDDDSINHLADEVNDHIDTITKVNFPTTNQLLDFLNASRRYIFTNTWGYRYNNTWNGMTGYLEREEVDIGGSPMFLTSERLSVVEYISSPTPTRSKFVFQEPKLSYENNLFILSFKYSLWYGTIALICVLYLVIFLVTVWEWKKSEPSKKRIESAGILRPNLIDVALFTFGATCQQGSTVELKGALGRMVLLLLFVALTFLYISYSANIVALLQSSSSQIRTLEDLLHSRIKFGVHDTVFNRYYFSTETEPVRKAIYETKIAPPGITPRFISMEKGVKEMKKGLFAFHMETGVGYKFVGKYFEEGEKCGLKEIQYLRVIDPWLAVRRNTQFMEMFKIGTKRLQEHGLQQRENHLLYEKRPKCIGRRANFVSVSMVDCYPALLLLTYGGQKMELINELKKGSSNPIQFTQDIDKERIYEKHNVIVVTDLNCPDSNQFIERANSTKKFRSPYRWLVIGHYDKNKKEILNNLQYFHILIDSHFILSVKKGDIFTLYLPYKQLSNSSEWKLESFGTWTARHGLSKTNDMAVETSMRRKNLGGLFISASMVITNNLTKRELFSLRDLHIDVVTKTSLRQLDPLYDFLNASRHFIYTDNWGYIVNGSYNGMIGDLVRGAAELAGTAMFITKPRLEVLEYLSFPTKITVKFVFRQPTLSYQNNLFILPFKPQVWLCILGLTILMLFIVFVNARWENIKSESEFDKTALTPNMSEVALMVIGAVTQQGSFTELKGTLGRVVMFLMLLAFLFLYTSYSANIVALLQSSSNQIKTLADLLNSKLELGVEDTPYNRHLFSATTEPVKRAIYEKKIAPPGSKPNFMSLKEGVKKLQKKPFAFNMFLGDGYKLVEKYFLEHEKCGLKEIEYIDENKPVQACRKNSPFKEMYKIGLFRNQEHGINSRENRLIYGKKPACIVHGGTFDSVNMTDFYPALLMLAYGMILSLILLLLEIFHWRRSRVIFTK</sequence>
<dbReference type="GO" id="GO:0005886">
    <property type="term" value="C:plasma membrane"/>
    <property type="evidence" value="ECO:0007669"/>
    <property type="project" value="UniProtKB-SubCell"/>
</dbReference>
<feature type="domain" description="Ionotropic receptor 75a N-terminal" evidence="11">
    <location>
        <begin position="82"/>
        <end position="211"/>
    </location>
</feature>
<keyword evidence="5 9" id="KW-1133">Transmembrane helix</keyword>
<keyword evidence="3" id="KW-1003">Cell membrane</keyword>
<gene>
    <name evidence="12" type="ORF">EEDITHA_LOCUS20625</name>
</gene>
<dbReference type="SUPFAM" id="SSF53850">
    <property type="entry name" value="Periplasmic binding protein-like II"/>
    <property type="match status" value="2"/>
</dbReference>
<feature type="transmembrane region" description="Helical" evidence="9">
    <location>
        <begin position="406"/>
        <end position="429"/>
    </location>
</feature>
<evidence type="ECO:0000259" key="10">
    <source>
        <dbReference type="Pfam" id="PF00060"/>
    </source>
</evidence>
<feature type="transmembrane region" description="Helical" evidence="9">
    <location>
        <begin position="1136"/>
        <end position="1156"/>
    </location>
</feature>
<evidence type="ECO:0000259" key="11">
    <source>
        <dbReference type="Pfam" id="PF24576"/>
    </source>
</evidence>
<evidence type="ECO:0000256" key="9">
    <source>
        <dbReference type="SAM" id="Phobius"/>
    </source>
</evidence>
<feature type="domain" description="Ionotropic glutamate receptor C-terminal" evidence="10">
    <location>
        <begin position="333"/>
        <end position="672"/>
    </location>
</feature>
<keyword evidence="8" id="KW-0325">Glycoprotein</keyword>
<dbReference type="InterPro" id="IPR001320">
    <property type="entry name" value="Iontro_rcpt_C"/>
</dbReference>
<evidence type="ECO:0000256" key="1">
    <source>
        <dbReference type="ARBA" id="ARBA00004651"/>
    </source>
</evidence>
<feature type="domain" description="Ionotropic glutamate receptor C-terminal" evidence="10">
    <location>
        <begin position="881"/>
        <end position="1081"/>
    </location>
</feature>
<dbReference type="Gene3D" id="3.40.190.10">
    <property type="entry name" value="Periplasmic binding protein-like II"/>
    <property type="match status" value="2"/>
</dbReference>
<feature type="transmembrane region" description="Helical" evidence="9">
    <location>
        <begin position="335"/>
        <end position="358"/>
    </location>
</feature>
<organism evidence="12 13">
    <name type="scientific">Euphydryas editha</name>
    <name type="common">Edith's checkerspot</name>
    <dbReference type="NCBI Taxonomy" id="104508"/>
    <lineage>
        <taxon>Eukaryota</taxon>
        <taxon>Metazoa</taxon>
        <taxon>Ecdysozoa</taxon>
        <taxon>Arthropoda</taxon>
        <taxon>Hexapoda</taxon>
        <taxon>Insecta</taxon>
        <taxon>Pterygota</taxon>
        <taxon>Neoptera</taxon>
        <taxon>Endopterygota</taxon>
        <taxon>Lepidoptera</taxon>
        <taxon>Glossata</taxon>
        <taxon>Ditrysia</taxon>
        <taxon>Papilionoidea</taxon>
        <taxon>Nymphalidae</taxon>
        <taxon>Nymphalinae</taxon>
        <taxon>Euphydryas</taxon>
    </lineage>
</organism>
<name>A0AAU9V5E1_EUPED</name>
<evidence type="ECO:0000256" key="7">
    <source>
        <dbReference type="ARBA" id="ARBA00023170"/>
    </source>
</evidence>
<keyword evidence="4 9" id="KW-0812">Transmembrane</keyword>
<evidence type="ECO:0000256" key="4">
    <source>
        <dbReference type="ARBA" id="ARBA00022692"/>
    </source>
</evidence>
<evidence type="ECO:0000313" key="12">
    <source>
        <dbReference type="EMBL" id="CAH2106498.1"/>
    </source>
</evidence>
<dbReference type="Pfam" id="PF00060">
    <property type="entry name" value="Lig_chan"/>
    <property type="match status" value="2"/>
</dbReference>
<dbReference type="Pfam" id="PF24576">
    <property type="entry name" value="IR75A_N"/>
    <property type="match status" value="1"/>
</dbReference>
<comment type="caution">
    <text evidence="12">The sequence shown here is derived from an EMBL/GenBank/DDBJ whole genome shotgun (WGS) entry which is preliminary data.</text>
</comment>
<dbReference type="AlphaFoldDB" id="A0AAU9V5E1"/>
<dbReference type="Gene3D" id="1.10.287.70">
    <property type="match status" value="2"/>
</dbReference>
<evidence type="ECO:0000256" key="2">
    <source>
        <dbReference type="ARBA" id="ARBA00008685"/>
    </source>
</evidence>
<dbReference type="EMBL" id="CAKOGL010000029">
    <property type="protein sequence ID" value="CAH2106498.1"/>
    <property type="molecule type" value="Genomic_DNA"/>
</dbReference>
<keyword evidence="7" id="KW-0675">Receptor</keyword>
<dbReference type="PANTHER" id="PTHR42643:SF33">
    <property type="entry name" value="GLUTAMATE RECEPTOR 2-LIKE PROTEIN"/>
    <property type="match status" value="1"/>
</dbReference>
<reference evidence="12" key="1">
    <citation type="submission" date="2022-03" db="EMBL/GenBank/DDBJ databases">
        <authorList>
            <person name="Tunstrom K."/>
        </authorList>
    </citation>
    <scope>NUCLEOTIDE SEQUENCE</scope>
</reference>
<comment type="subcellular location">
    <subcellularLocation>
        <location evidence="1">Cell membrane</location>
        <topology evidence="1">Multi-pass membrane protein</topology>
    </subcellularLocation>
</comment>
<evidence type="ECO:0000256" key="6">
    <source>
        <dbReference type="ARBA" id="ARBA00023136"/>
    </source>
</evidence>
<evidence type="ECO:0000313" key="13">
    <source>
        <dbReference type="Proteomes" id="UP001153954"/>
    </source>
</evidence>
<keyword evidence="6 9" id="KW-0472">Membrane</keyword>